<dbReference type="PANTHER" id="PTHR12217">
    <property type="entry name" value="EUKARYOTIC TRANSLATION INITIATION FACTOR 2D"/>
    <property type="match status" value="1"/>
</dbReference>
<evidence type="ECO:0000313" key="5">
    <source>
        <dbReference type="Proteomes" id="UP001153709"/>
    </source>
</evidence>
<sequence length="576" mass="64936">MFKKPIKIKSNTQTKRSERNNFRDSILKAFPNLTENDINELLPKKEPLNILKVVTHNQTILNVYTIQKRPIVFEYEDKLFPTIFMLWKFPNIIYAFTTHQQVMSFITSGADLMLAGVVTPQACTNLPKYGNVVENEVVYVNLSNNKAAVAVGVASQSSGAMNLANCRGKCVNIYHFYGDHLCTIEGLPNLPLATLGSPEWLRLDSYDNDFPALGGPTKTQPDILDINKCENGDIQQTQETETVSEQIIERSDGDNEVNDLETESTQDSSENMDDLLIFCFLGAIKYSKTLQLPVLTSNFFKLDMLPICPPTKNLDIKKTSFKKLKPFLKKMSEEGLVTVKEVKTGVETITAINKDHPKYQAFYLTPEERPKKDTNETENVPSTNVIESFVITDSVVPIFDGHRKGDTVQLIDVRKYISKYVKENNLQDVENEKLIKPKEALARICKTEHSVAWEEVIEKVCAAMKNTYKVKSGMEEIQGKGKVSPITLSVSVRSGNKKVTLIDNLELFGIRLNDFAKECQHGVAASTSISRPPGKKYDQLLVQGNQVLFVYNLLTDKYKVPKKYIKGLENAPKKKK</sequence>
<dbReference type="PROSITE" id="PS50890">
    <property type="entry name" value="PUA"/>
    <property type="match status" value="1"/>
</dbReference>
<evidence type="ECO:0000256" key="2">
    <source>
        <dbReference type="SAM" id="MobiDB-lite"/>
    </source>
</evidence>
<dbReference type="CDD" id="cd11608">
    <property type="entry name" value="eIF2D_C"/>
    <property type="match status" value="1"/>
</dbReference>
<dbReference type="NCBIfam" id="TIGR00451">
    <property type="entry name" value="unchar_dom_2"/>
    <property type="match status" value="1"/>
</dbReference>
<dbReference type="InterPro" id="IPR039759">
    <property type="entry name" value="eIF2D_SUI1"/>
</dbReference>
<proteinExistence type="predicted"/>
<dbReference type="InterPro" id="IPR004521">
    <property type="entry name" value="Uncharacterised_CHP00451"/>
</dbReference>
<dbReference type="InterPro" id="IPR048248">
    <property type="entry name" value="PUA_eIF2d-like"/>
</dbReference>
<feature type="compositionally biased region" description="Acidic residues" evidence="2">
    <location>
        <begin position="254"/>
        <end position="264"/>
    </location>
</feature>
<dbReference type="InterPro" id="IPR058886">
    <property type="entry name" value="SWIB_eIF2D"/>
</dbReference>
<evidence type="ECO:0000313" key="4">
    <source>
        <dbReference type="EMBL" id="CAG9838104.1"/>
    </source>
</evidence>
<evidence type="ECO:0000259" key="3">
    <source>
        <dbReference type="PROSITE" id="PS50296"/>
    </source>
</evidence>
<protein>
    <recommendedName>
        <fullName evidence="3">SUI1 domain-containing protein</fullName>
    </recommendedName>
</protein>
<dbReference type="InterPro" id="IPR057429">
    <property type="entry name" value="WH_eIF2D"/>
</dbReference>
<dbReference type="Gene3D" id="3.10.400.20">
    <property type="match status" value="1"/>
</dbReference>
<dbReference type="InterPro" id="IPR015947">
    <property type="entry name" value="PUA-like_sf"/>
</dbReference>
<dbReference type="Gene3D" id="3.30.780.10">
    <property type="entry name" value="SUI1-like domain"/>
    <property type="match status" value="1"/>
</dbReference>
<dbReference type="Gene3D" id="1.10.245.10">
    <property type="entry name" value="SWIB/MDM2 domain"/>
    <property type="match status" value="1"/>
</dbReference>
<dbReference type="CDD" id="cd21156">
    <property type="entry name" value="PUA_eIF2d-like"/>
    <property type="match status" value="1"/>
</dbReference>
<dbReference type="InterPro" id="IPR036885">
    <property type="entry name" value="SWIB_MDM2_dom_sf"/>
</dbReference>
<feature type="region of interest" description="Disordered" evidence="2">
    <location>
        <begin position="236"/>
        <end position="266"/>
    </location>
</feature>
<dbReference type="PANTHER" id="PTHR12217:SF4">
    <property type="entry name" value="EUKARYOTIC TRANSLATION INITIATION FACTOR 2D"/>
    <property type="match status" value="1"/>
</dbReference>
<evidence type="ECO:0000256" key="1">
    <source>
        <dbReference type="ARBA" id="ARBA00022490"/>
    </source>
</evidence>
<dbReference type="InterPro" id="IPR039757">
    <property type="entry name" value="EIF2D"/>
</dbReference>
<dbReference type="SUPFAM" id="SSF55159">
    <property type="entry name" value="eIF1-like"/>
    <property type="match status" value="1"/>
</dbReference>
<dbReference type="InterPro" id="IPR001950">
    <property type="entry name" value="SUI1"/>
</dbReference>
<dbReference type="Pfam" id="PF26291">
    <property type="entry name" value="SWIB_eIF2D"/>
    <property type="match status" value="1"/>
</dbReference>
<reference evidence="4" key="1">
    <citation type="submission" date="2022-01" db="EMBL/GenBank/DDBJ databases">
        <authorList>
            <person name="King R."/>
        </authorList>
    </citation>
    <scope>NUCLEOTIDE SEQUENCE</scope>
</reference>
<dbReference type="Pfam" id="PF01253">
    <property type="entry name" value="SUI1"/>
    <property type="match status" value="1"/>
</dbReference>
<keyword evidence="5" id="KW-1185">Reference proteome</keyword>
<dbReference type="SUPFAM" id="SSF88697">
    <property type="entry name" value="PUA domain-like"/>
    <property type="match status" value="1"/>
</dbReference>
<dbReference type="InterPro" id="IPR041366">
    <property type="entry name" value="Pre-PUA"/>
</dbReference>
<dbReference type="SUPFAM" id="SSF47592">
    <property type="entry name" value="SWIB/MDM2 domain"/>
    <property type="match status" value="1"/>
</dbReference>
<dbReference type="Pfam" id="PF17832">
    <property type="entry name" value="Pre-PUA"/>
    <property type="match status" value="1"/>
</dbReference>
<dbReference type="CDD" id="cd11610">
    <property type="entry name" value="eIF2D_N"/>
    <property type="match status" value="1"/>
</dbReference>
<keyword evidence="1" id="KW-0963">Cytoplasm</keyword>
<organism evidence="4 5">
    <name type="scientific">Diabrotica balteata</name>
    <name type="common">Banded cucumber beetle</name>
    <dbReference type="NCBI Taxonomy" id="107213"/>
    <lineage>
        <taxon>Eukaryota</taxon>
        <taxon>Metazoa</taxon>
        <taxon>Ecdysozoa</taxon>
        <taxon>Arthropoda</taxon>
        <taxon>Hexapoda</taxon>
        <taxon>Insecta</taxon>
        <taxon>Pterygota</taxon>
        <taxon>Neoptera</taxon>
        <taxon>Endopterygota</taxon>
        <taxon>Coleoptera</taxon>
        <taxon>Polyphaga</taxon>
        <taxon>Cucujiformia</taxon>
        <taxon>Chrysomeloidea</taxon>
        <taxon>Chrysomelidae</taxon>
        <taxon>Galerucinae</taxon>
        <taxon>Diabroticina</taxon>
        <taxon>Diabroticites</taxon>
        <taxon>Diabrotica</taxon>
    </lineage>
</organism>
<feature type="compositionally biased region" description="Low complexity" evidence="2">
    <location>
        <begin position="236"/>
        <end position="246"/>
    </location>
</feature>
<dbReference type="FunFam" id="3.30.780.10:FF:000016">
    <property type="entry name" value="eukaryotic translation initiation factor 2D"/>
    <property type="match status" value="1"/>
</dbReference>
<dbReference type="InterPro" id="IPR048247">
    <property type="entry name" value="eIF2D_N"/>
</dbReference>
<name>A0A9N9T6U0_DIABA</name>
<accession>A0A9N9T6U0</accession>
<dbReference type="PROSITE" id="PS50296">
    <property type="entry name" value="SUI1"/>
    <property type="match status" value="1"/>
</dbReference>
<dbReference type="GO" id="GO:0001731">
    <property type="term" value="P:formation of translation preinitiation complex"/>
    <property type="evidence" value="ECO:0007669"/>
    <property type="project" value="InterPro"/>
</dbReference>
<feature type="domain" description="SUI1" evidence="3">
    <location>
        <begin position="486"/>
        <end position="558"/>
    </location>
</feature>
<dbReference type="GO" id="GO:0003723">
    <property type="term" value="F:RNA binding"/>
    <property type="evidence" value="ECO:0007669"/>
    <property type="project" value="InterPro"/>
</dbReference>
<dbReference type="Pfam" id="PF26292">
    <property type="entry name" value="PUA_elF2D"/>
    <property type="match status" value="1"/>
</dbReference>
<dbReference type="AlphaFoldDB" id="A0A9N9T6U0"/>
<gene>
    <name evidence="4" type="ORF">DIABBA_LOCUS11034</name>
</gene>
<dbReference type="OrthoDB" id="199771at2759"/>
<dbReference type="Pfam" id="PF25304">
    <property type="entry name" value="WHD_eIF2D"/>
    <property type="match status" value="1"/>
</dbReference>
<dbReference type="InterPro" id="IPR036877">
    <property type="entry name" value="SUI1_dom_sf"/>
</dbReference>
<dbReference type="EMBL" id="OU898282">
    <property type="protein sequence ID" value="CAG9838104.1"/>
    <property type="molecule type" value="Genomic_DNA"/>
</dbReference>
<dbReference type="Proteomes" id="UP001153709">
    <property type="component" value="Chromosome 7"/>
</dbReference>
<dbReference type="GO" id="GO:0003743">
    <property type="term" value="F:translation initiation factor activity"/>
    <property type="evidence" value="ECO:0007669"/>
    <property type="project" value="InterPro"/>
</dbReference>